<proteinExistence type="predicted"/>
<keyword evidence="1" id="KW-0812">Transmembrane</keyword>
<evidence type="ECO:0000313" key="2">
    <source>
        <dbReference type="EMBL" id="JAH95496.1"/>
    </source>
</evidence>
<dbReference type="AlphaFoldDB" id="A0A0E9WZ60"/>
<reference evidence="2" key="2">
    <citation type="journal article" date="2015" name="Fish Shellfish Immunol.">
        <title>Early steps in the European eel (Anguilla anguilla)-Vibrio vulnificus interaction in the gills: Role of the RtxA13 toxin.</title>
        <authorList>
            <person name="Callol A."/>
            <person name="Pajuelo D."/>
            <person name="Ebbesson L."/>
            <person name="Teles M."/>
            <person name="MacKenzie S."/>
            <person name="Amaro C."/>
        </authorList>
    </citation>
    <scope>NUCLEOTIDE SEQUENCE</scope>
</reference>
<name>A0A0E9WZ60_ANGAN</name>
<keyword evidence="1" id="KW-1133">Transmembrane helix</keyword>
<keyword evidence="1" id="KW-0472">Membrane</keyword>
<dbReference type="EMBL" id="GBXM01013081">
    <property type="protein sequence ID" value="JAH95496.1"/>
    <property type="molecule type" value="Transcribed_RNA"/>
</dbReference>
<organism evidence="2">
    <name type="scientific">Anguilla anguilla</name>
    <name type="common">European freshwater eel</name>
    <name type="synonym">Muraena anguilla</name>
    <dbReference type="NCBI Taxonomy" id="7936"/>
    <lineage>
        <taxon>Eukaryota</taxon>
        <taxon>Metazoa</taxon>
        <taxon>Chordata</taxon>
        <taxon>Craniata</taxon>
        <taxon>Vertebrata</taxon>
        <taxon>Euteleostomi</taxon>
        <taxon>Actinopterygii</taxon>
        <taxon>Neopterygii</taxon>
        <taxon>Teleostei</taxon>
        <taxon>Anguilliformes</taxon>
        <taxon>Anguillidae</taxon>
        <taxon>Anguilla</taxon>
    </lineage>
</organism>
<feature type="transmembrane region" description="Helical" evidence="1">
    <location>
        <begin position="6"/>
        <end position="26"/>
    </location>
</feature>
<evidence type="ECO:0000256" key="1">
    <source>
        <dbReference type="SAM" id="Phobius"/>
    </source>
</evidence>
<sequence>MLMLRTHIYSSLTYLHMFVLAFLFLYRHVHTVWMFEILYKRGYFLNDI</sequence>
<protein>
    <submittedName>
        <fullName evidence="2">Uncharacterized protein</fullName>
    </submittedName>
</protein>
<accession>A0A0E9WZ60</accession>
<reference evidence="2" key="1">
    <citation type="submission" date="2014-11" db="EMBL/GenBank/DDBJ databases">
        <authorList>
            <person name="Amaro Gonzalez C."/>
        </authorList>
    </citation>
    <scope>NUCLEOTIDE SEQUENCE</scope>
</reference>